<dbReference type="OrthoDB" id="413122at2759"/>
<protein>
    <recommendedName>
        <fullName evidence="1">Integrase catalytic domain-containing protein</fullName>
    </recommendedName>
</protein>
<dbReference type="EMBL" id="CAJOBA010021528">
    <property type="protein sequence ID" value="CAF3912870.1"/>
    <property type="molecule type" value="Genomic_DNA"/>
</dbReference>
<dbReference type="Proteomes" id="UP000663829">
    <property type="component" value="Unassembled WGS sequence"/>
</dbReference>
<feature type="domain" description="Integrase catalytic" evidence="1">
    <location>
        <begin position="59"/>
        <end position="213"/>
    </location>
</feature>
<dbReference type="PROSITE" id="PS50994">
    <property type="entry name" value="INTEGRASE"/>
    <property type="match status" value="1"/>
</dbReference>
<proteinExistence type="predicted"/>
<dbReference type="Pfam" id="PF17921">
    <property type="entry name" value="Integrase_H2C2"/>
    <property type="match status" value="1"/>
</dbReference>
<dbReference type="SUPFAM" id="SSF53098">
    <property type="entry name" value="Ribonuclease H-like"/>
    <property type="match status" value="1"/>
</dbReference>
<dbReference type="GO" id="GO:0015074">
    <property type="term" value="P:DNA integration"/>
    <property type="evidence" value="ECO:0007669"/>
    <property type="project" value="InterPro"/>
</dbReference>
<dbReference type="AlphaFoldDB" id="A0A815G3E2"/>
<evidence type="ECO:0000313" key="3">
    <source>
        <dbReference type="EMBL" id="CAF1333802.1"/>
    </source>
</evidence>
<dbReference type="InterPro" id="IPR050951">
    <property type="entry name" value="Retrovirus_Pol_polyprotein"/>
</dbReference>
<dbReference type="InterPro" id="IPR041588">
    <property type="entry name" value="Integrase_H2C2"/>
</dbReference>
<comment type="caution">
    <text evidence="3">The sequence shown here is derived from an EMBL/GenBank/DDBJ whole genome shotgun (WGS) entry which is preliminary data.</text>
</comment>
<dbReference type="Gene3D" id="1.10.340.70">
    <property type="match status" value="1"/>
</dbReference>
<dbReference type="InterPro" id="IPR012337">
    <property type="entry name" value="RNaseH-like_sf"/>
</dbReference>
<sequence length="213" mass="24108">MQIYHDTPANGAHFGRDCTLNTIRNYWPTMNKDIKNYVRSCFKCRQNNHSRRKADGHLQPIPPPEGVFELLIIDFHGPITPVSKNQNKYIITITDHLSKFVIGKAVRDCAAPTAAEFLHGEVILKYGTATAILSDNGTHFTASMMNELFTQFGIIHLYSTPYHPQTNACIEGFSATMDAKIASLCNEKRTDWDEQLPFVIFNYNTSVHSVRSE</sequence>
<dbReference type="InterPro" id="IPR001584">
    <property type="entry name" value="Integrase_cat-core"/>
</dbReference>
<dbReference type="Gene3D" id="3.30.420.10">
    <property type="entry name" value="Ribonuclease H-like superfamily/Ribonuclease H"/>
    <property type="match status" value="1"/>
</dbReference>
<name>A0A815G3E2_9BILA</name>
<keyword evidence="6" id="KW-1185">Reference proteome</keyword>
<evidence type="ECO:0000313" key="6">
    <source>
        <dbReference type="Proteomes" id="UP000663829"/>
    </source>
</evidence>
<dbReference type="EMBL" id="CAJNOK010011025">
    <property type="protein sequence ID" value="CAF1130339.1"/>
    <property type="molecule type" value="Genomic_DNA"/>
</dbReference>
<dbReference type="Proteomes" id="UP000681722">
    <property type="component" value="Unassembled WGS sequence"/>
</dbReference>
<dbReference type="Proteomes" id="UP000682733">
    <property type="component" value="Unassembled WGS sequence"/>
</dbReference>
<dbReference type="PANTHER" id="PTHR37984:SF15">
    <property type="entry name" value="INTEGRASE CATALYTIC DOMAIN-CONTAINING PROTEIN"/>
    <property type="match status" value="1"/>
</dbReference>
<reference evidence="3" key="1">
    <citation type="submission" date="2021-02" db="EMBL/GenBank/DDBJ databases">
        <authorList>
            <person name="Nowell W R."/>
        </authorList>
    </citation>
    <scope>NUCLEOTIDE SEQUENCE</scope>
</reference>
<dbReference type="EMBL" id="CAJOBC010054814">
    <property type="protein sequence ID" value="CAF4189628.1"/>
    <property type="molecule type" value="Genomic_DNA"/>
</dbReference>
<dbReference type="GO" id="GO:0003676">
    <property type="term" value="F:nucleic acid binding"/>
    <property type="evidence" value="ECO:0007669"/>
    <property type="project" value="InterPro"/>
</dbReference>
<evidence type="ECO:0000313" key="2">
    <source>
        <dbReference type="EMBL" id="CAF1130339.1"/>
    </source>
</evidence>
<dbReference type="EMBL" id="CAJNOQ010014052">
    <property type="protein sequence ID" value="CAF1333802.1"/>
    <property type="molecule type" value="Genomic_DNA"/>
</dbReference>
<evidence type="ECO:0000313" key="4">
    <source>
        <dbReference type="EMBL" id="CAF3912870.1"/>
    </source>
</evidence>
<dbReference type="Proteomes" id="UP000677228">
    <property type="component" value="Unassembled WGS sequence"/>
</dbReference>
<dbReference type="PANTHER" id="PTHR37984">
    <property type="entry name" value="PROTEIN CBG26694"/>
    <property type="match status" value="1"/>
</dbReference>
<gene>
    <name evidence="3" type="ORF">GPM918_LOCUS30088</name>
    <name evidence="2" type="ORF">OVA965_LOCUS20620</name>
    <name evidence="5" type="ORF">SRO942_LOCUS30688</name>
    <name evidence="4" type="ORF">TMI583_LOCUS21052</name>
</gene>
<dbReference type="Pfam" id="PF00665">
    <property type="entry name" value="rve"/>
    <property type="match status" value="1"/>
</dbReference>
<evidence type="ECO:0000313" key="5">
    <source>
        <dbReference type="EMBL" id="CAF4189628.1"/>
    </source>
</evidence>
<organism evidence="3 6">
    <name type="scientific">Didymodactylos carnosus</name>
    <dbReference type="NCBI Taxonomy" id="1234261"/>
    <lineage>
        <taxon>Eukaryota</taxon>
        <taxon>Metazoa</taxon>
        <taxon>Spiralia</taxon>
        <taxon>Gnathifera</taxon>
        <taxon>Rotifera</taxon>
        <taxon>Eurotatoria</taxon>
        <taxon>Bdelloidea</taxon>
        <taxon>Philodinida</taxon>
        <taxon>Philodinidae</taxon>
        <taxon>Didymodactylos</taxon>
    </lineage>
</organism>
<accession>A0A815G3E2</accession>
<dbReference type="InterPro" id="IPR036397">
    <property type="entry name" value="RNaseH_sf"/>
</dbReference>
<evidence type="ECO:0000259" key="1">
    <source>
        <dbReference type="PROSITE" id="PS50994"/>
    </source>
</evidence>